<protein>
    <submittedName>
        <fullName evidence="4">Methyltransferase domain-containing protein</fullName>
    </submittedName>
</protein>
<evidence type="ECO:0000313" key="5">
    <source>
        <dbReference type="Proteomes" id="UP000690515"/>
    </source>
</evidence>
<dbReference type="InterPro" id="IPR029063">
    <property type="entry name" value="SAM-dependent_MTases_sf"/>
</dbReference>
<dbReference type="GO" id="GO:0008168">
    <property type="term" value="F:methyltransferase activity"/>
    <property type="evidence" value="ECO:0007669"/>
    <property type="project" value="UniProtKB-KW"/>
</dbReference>
<comment type="caution">
    <text evidence="4">The sequence shown here is derived from an EMBL/GenBank/DDBJ whole genome shotgun (WGS) entry which is preliminary data.</text>
</comment>
<reference evidence="4 5" key="1">
    <citation type="submission" date="2021-04" db="EMBL/GenBank/DDBJ databases">
        <authorList>
            <person name="Pira H."/>
            <person name="Risdian C."/>
            <person name="Wink J."/>
        </authorList>
    </citation>
    <scope>NUCLEOTIDE SEQUENCE [LARGE SCALE GENOMIC DNA]</scope>
    <source>
        <strain evidence="4 5">WH53</strain>
    </source>
</reference>
<accession>A0ABS5ZDT3</accession>
<dbReference type="InterPro" id="IPR041698">
    <property type="entry name" value="Methyltransf_25"/>
</dbReference>
<feature type="domain" description="Methyltransferase" evidence="3">
    <location>
        <begin position="35"/>
        <end position="113"/>
    </location>
</feature>
<keyword evidence="2" id="KW-0808">Transferase</keyword>
<gene>
    <name evidence="4" type="ORF">KCG35_14250</name>
</gene>
<keyword evidence="5" id="KW-1185">Reference proteome</keyword>
<dbReference type="CDD" id="cd02440">
    <property type="entry name" value="AdoMet_MTases"/>
    <property type="match status" value="1"/>
</dbReference>
<evidence type="ECO:0000256" key="1">
    <source>
        <dbReference type="ARBA" id="ARBA00022603"/>
    </source>
</evidence>
<dbReference type="Proteomes" id="UP000690515">
    <property type="component" value="Unassembled WGS sequence"/>
</dbReference>
<dbReference type="Gene3D" id="1.10.150.290">
    <property type="entry name" value="S-adenosyl-L-methionine-dependent methyltransferases"/>
    <property type="match status" value="1"/>
</dbReference>
<dbReference type="EMBL" id="JAGSOY010000033">
    <property type="protein sequence ID" value="MBU2712224.1"/>
    <property type="molecule type" value="Genomic_DNA"/>
</dbReference>
<proteinExistence type="predicted"/>
<dbReference type="Pfam" id="PF13649">
    <property type="entry name" value="Methyltransf_25"/>
    <property type="match status" value="1"/>
</dbReference>
<evidence type="ECO:0000313" key="4">
    <source>
        <dbReference type="EMBL" id="MBU2712224.1"/>
    </source>
</evidence>
<organism evidence="4 5">
    <name type="scientific">Zooshikella harenae</name>
    <dbReference type="NCBI Taxonomy" id="2827238"/>
    <lineage>
        <taxon>Bacteria</taxon>
        <taxon>Pseudomonadati</taxon>
        <taxon>Pseudomonadota</taxon>
        <taxon>Gammaproteobacteria</taxon>
        <taxon>Oceanospirillales</taxon>
        <taxon>Zooshikellaceae</taxon>
        <taxon>Zooshikella</taxon>
    </lineage>
</organism>
<dbReference type="Gene3D" id="3.40.50.150">
    <property type="entry name" value="Vaccinia Virus protein VP39"/>
    <property type="match status" value="1"/>
</dbReference>
<sequence length="256" mass="29837">MSVWSPDSYLQFASERLKPIQDLIHRISCEQPEWVVDLGCGPGNSTAELRNRWPHAEIIGIDQSPEMLNKAKQSSLQANWLKADISRWQASDPVDILFANAVLHWLPNHEVLFPQLIAQLSTSGILAVQMPANLDAPLYQVVHELVDSAYWHKRFRTFVKAVTLEQTAFYYNVLAPLCSYIDIWETCYYHLMENHLAILNWFRGTGLRPYLAALANREWQEEFEQQILQGYQQTYPKQKNGYILFPFRRLFIVARR</sequence>
<dbReference type="InterPro" id="IPR023149">
    <property type="entry name" value="Trans_acon_MeTrfase_C"/>
</dbReference>
<evidence type="ECO:0000256" key="2">
    <source>
        <dbReference type="ARBA" id="ARBA00022679"/>
    </source>
</evidence>
<keyword evidence="1 4" id="KW-0489">Methyltransferase</keyword>
<dbReference type="GO" id="GO:0032259">
    <property type="term" value="P:methylation"/>
    <property type="evidence" value="ECO:0007669"/>
    <property type="project" value="UniProtKB-KW"/>
</dbReference>
<dbReference type="PANTHER" id="PTHR43861:SF1">
    <property type="entry name" value="TRANS-ACONITATE 2-METHYLTRANSFERASE"/>
    <property type="match status" value="1"/>
</dbReference>
<dbReference type="RefSeq" id="WP_215820454.1">
    <property type="nucleotide sequence ID" value="NZ_JAGSOY010000033.1"/>
</dbReference>
<dbReference type="PANTHER" id="PTHR43861">
    <property type="entry name" value="TRANS-ACONITATE 2-METHYLTRANSFERASE-RELATED"/>
    <property type="match status" value="1"/>
</dbReference>
<name>A0ABS5ZDT3_9GAMM</name>
<dbReference type="SUPFAM" id="SSF53335">
    <property type="entry name" value="S-adenosyl-L-methionine-dependent methyltransferases"/>
    <property type="match status" value="1"/>
</dbReference>
<evidence type="ECO:0000259" key="3">
    <source>
        <dbReference type="Pfam" id="PF13649"/>
    </source>
</evidence>